<keyword evidence="1 2" id="KW-0175">Coiled coil</keyword>
<dbReference type="Proteomes" id="UP000553632">
    <property type="component" value="Unassembled WGS sequence"/>
</dbReference>
<accession>A0A7J6UAA5</accession>
<sequence>MSRQLSSSAAVATGRSCCLEDRPLDQVLAMAERQLSTAAVHYESLSPTVLTSRVAALDDAFGWLVDHLPTVRPLLCLIKGEYDSCIRRLCRSLEVAALAANRLDLVDVEMAVKLEHVRSQHDSVVEELKAQLEKLGARGKDMSELICRPLTPRPVWEDAAGVVDWQLEAEDSDICRPDDDHDQPQSAAGADMMHLVASVSRMSSLSLGRTLLSELERREAEGLRIMHAYGGAAALLGCRILGHYKATLEVPPILDWASFGASRRVQAGPPTARSGVRPFQDIAGELQPWGEALTATVLNTAVSTLARELAEDGTLGLSDEEVIMMISEFETDEPPSSCRNMYLSTASVWEFLYGVATIYASRQNHESTFVAAILKAVVEQSSVYTGSSGLLDRWNVAMAECLRNSSSSGTASTRTMKDTWEVLQSSLWSLVLSIMFVVRREVISMTGVTPLMLAMTMLIREEVYQETRLSRGKLPDNSMGADG</sequence>
<dbReference type="Pfam" id="PF15739">
    <property type="entry name" value="TSNAXIP1_N"/>
    <property type="match status" value="1"/>
</dbReference>
<comment type="caution">
    <text evidence="4">The sequence shown here is derived from an EMBL/GenBank/DDBJ whole genome shotgun (WGS) entry which is preliminary data.</text>
</comment>
<dbReference type="EMBL" id="JABANO010005125">
    <property type="protein sequence ID" value="KAF4754037.1"/>
    <property type="molecule type" value="Genomic_DNA"/>
</dbReference>
<gene>
    <name evidence="4" type="ORF">FOZ63_006610</name>
</gene>
<evidence type="ECO:0000313" key="5">
    <source>
        <dbReference type="Proteomes" id="UP000553632"/>
    </source>
</evidence>
<name>A0A7J6UAA5_PEROL</name>
<evidence type="ECO:0000259" key="3">
    <source>
        <dbReference type="Pfam" id="PF15739"/>
    </source>
</evidence>
<dbReference type="AlphaFoldDB" id="A0A7J6UAA5"/>
<evidence type="ECO:0000256" key="2">
    <source>
        <dbReference type="SAM" id="Coils"/>
    </source>
</evidence>
<feature type="coiled-coil region" evidence="2">
    <location>
        <begin position="118"/>
        <end position="145"/>
    </location>
</feature>
<protein>
    <recommendedName>
        <fullName evidence="3">Translin-associated factor X-interacting protein 1 N-terminal domain-containing protein</fullName>
    </recommendedName>
</protein>
<evidence type="ECO:0000313" key="4">
    <source>
        <dbReference type="EMBL" id="KAF4754037.1"/>
    </source>
</evidence>
<keyword evidence="5" id="KW-1185">Reference proteome</keyword>
<dbReference type="InterPro" id="IPR032755">
    <property type="entry name" value="TSNAXIP1_N"/>
</dbReference>
<evidence type="ECO:0000256" key="1">
    <source>
        <dbReference type="ARBA" id="ARBA00023054"/>
    </source>
</evidence>
<reference evidence="4 5" key="1">
    <citation type="submission" date="2020-04" db="EMBL/GenBank/DDBJ databases">
        <title>Perkinsus olseni comparative genomics.</title>
        <authorList>
            <person name="Bogema D.R."/>
        </authorList>
    </citation>
    <scope>NUCLEOTIDE SEQUENCE [LARGE SCALE GENOMIC DNA]</scope>
    <source>
        <strain evidence="4 5">ATCC PRA-207</strain>
    </source>
</reference>
<proteinExistence type="predicted"/>
<feature type="domain" description="Translin-associated factor X-interacting protein 1 N-terminal" evidence="3">
    <location>
        <begin position="37"/>
        <end position="135"/>
    </location>
</feature>
<organism evidence="4 5">
    <name type="scientific">Perkinsus olseni</name>
    <name type="common">Perkinsus atlanticus</name>
    <dbReference type="NCBI Taxonomy" id="32597"/>
    <lineage>
        <taxon>Eukaryota</taxon>
        <taxon>Sar</taxon>
        <taxon>Alveolata</taxon>
        <taxon>Perkinsozoa</taxon>
        <taxon>Perkinsea</taxon>
        <taxon>Perkinsida</taxon>
        <taxon>Perkinsidae</taxon>
        <taxon>Perkinsus</taxon>
    </lineage>
</organism>